<proteinExistence type="predicted"/>
<name>A0A016V9F8_9BILA</name>
<protein>
    <submittedName>
        <fullName evidence="2">Uncharacterized protein</fullName>
    </submittedName>
</protein>
<feature type="region of interest" description="Disordered" evidence="1">
    <location>
        <begin position="1"/>
        <end position="26"/>
    </location>
</feature>
<accession>A0A016V9F8</accession>
<organism evidence="2 3">
    <name type="scientific">Ancylostoma ceylanicum</name>
    <dbReference type="NCBI Taxonomy" id="53326"/>
    <lineage>
        <taxon>Eukaryota</taxon>
        <taxon>Metazoa</taxon>
        <taxon>Ecdysozoa</taxon>
        <taxon>Nematoda</taxon>
        <taxon>Chromadorea</taxon>
        <taxon>Rhabditida</taxon>
        <taxon>Rhabditina</taxon>
        <taxon>Rhabditomorpha</taxon>
        <taxon>Strongyloidea</taxon>
        <taxon>Ancylostomatidae</taxon>
        <taxon>Ancylostomatinae</taxon>
        <taxon>Ancylostoma</taxon>
    </lineage>
</organism>
<sequence>MRKKKDGDGDTRQDEDRDQQLESTTRADHGFQIRFACRSPVIRANVGFGFKTEVTHKTMLVFVVVVVV</sequence>
<reference evidence="3" key="1">
    <citation type="journal article" date="2015" name="Nat. Genet.">
        <title>The genome and transcriptome of the zoonotic hookworm Ancylostoma ceylanicum identify infection-specific gene families.</title>
        <authorList>
            <person name="Schwarz E.M."/>
            <person name="Hu Y."/>
            <person name="Antoshechkin I."/>
            <person name="Miller M.M."/>
            <person name="Sternberg P.W."/>
            <person name="Aroian R.V."/>
        </authorList>
    </citation>
    <scope>NUCLEOTIDE SEQUENCE</scope>
    <source>
        <strain evidence="3">HY135</strain>
    </source>
</reference>
<gene>
    <name evidence="2" type="primary">Acey_s0015.g2614</name>
    <name evidence="2" type="ORF">Y032_0015g2614</name>
</gene>
<comment type="caution">
    <text evidence="2">The sequence shown here is derived from an EMBL/GenBank/DDBJ whole genome shotgun (WGS) entry which is preliminary data.</text>
</comment>
<evidence type="ECO:0000313" key="3">
    <source>
        <dbReference type="Proteomes" id="UP000024635"/>
    </source>
</evidence>
<dbReference type="Proteomes" id="UP000024635">
    <property type="component" value="Unassembled WGS sequence"/>
</dbReference>
<dbReference type="AlphaFoldDB" id="A0A016V9F8"/>
<evidence type="ECO:0000256" key="1">
    <source>
        <dbReference type="SAM" id="MobiDB-lite"/>
    </source>
</evidence>
<evidence type="ECO:0000313" key="2">
    <source>
        <dbReference type="EMBL" id="EYC23373.1"/>
    </source>
</evidence>
<dbReference type="EMBL" id="JARK01001351">
    <property type="protein sequence ID" value="EYC23373.1"/>
    <property type="molecule type" value="Genomic_DNA"/>
</dbReference>
<keyword evidence="3" id="KW-1185">Reference proteome</keyword>